<dbReference type="AlphaFoldDB" id="A0AA35Y1C6"/>
<organism evidence="1 2">
    <name type="scientific">Lactuca saligna</name>
    <name type="common">Willowleaf lettuce</name>
    <dbReference type="NCBI Taxonomy" id="75948"/>
    <lineage>
        <taxon>Eukaryota</taxon>
        <taxon>Viridiplantae</taxon>
        <taxon>Streptophyta</taxon>
        <taxon>Embryophyta</taxon>
        <taxon>Tracheophyta</taxon>
        <taxon>Spermatophyta</taxon>
        <taxon>Magnoliopsida</taxon>
        <taxon>eudicotyledons</taxon>
        <taxon>Gunneridae</taxon>
        <taxon>Pentapetalae</taxon>
        <taxon>asterids</taxon>
        <taxon>campanulids</taxon>
        <taxon>Asterales</taxon>
        <taxon>Asteraceae</taxon>
        <taxon>Cichorioideae</taxon>
        <taxon>Cichorieae</taxon>
        <taxon>Lactucinae</taxon>
        <taxon>Lactuca</taxon>
    </lineage>
</organism>
<protein>
    <submittedName>
        <fullName evidence="1">Uncharacterized protein</fullName>
    </submittedName>
</protein>
<dbReference type="EMBL" id="OX465086">
    <property type="protein sequence ID" value="CAI9263204.1"/>
    <property type="molecule type" value="Genomic_DNA"/>
</dbReference>
<evidence type="ECO:0000313" key="2">
    <source>
        <dbReference type="Proteomes" id="UP001177003"/>
    </source>
</evidence>
<reference evidence="1" key="1">
    <citation type="submission" date="2023-04" db="EMBL/GenBank/DDBJ databases">
        <authorList>
            <person name="Vijverberg K."/>
            <person name="Xiong W."/>
            <person name="Schranz E."/>
        </authorList>
    </citation>
    <scope>NUCLEOTIDE SEQUENCE</scope>
</reference>
<gene>
    <name evidence="1" type="ORF">LSALG_LOCUS3904</name>
</gene>
<name>A0AA35Y1C6_LACSI</name>
<dbReference type="Proteomes" id="UP001177003">
    <property type="component" value="Chromosome 0"/>
</dbReference>
<evidence type="ECO:0000313" key="1">
    <source>
        <dbReference type="EMBL" id="CAI9263204.1"/>
    </source>
</evidence>
<proteinExistence type="predicted"/>
<accession>A0AA35Y1C6</accession>
<sequence>MSMIKIRNQKVRRVMKFYDKKLDLPITPKAFQFCSFDKVADAPLPDHDIDQVLFSFYLKHMKPQHQTWSSKKITVVKVFGPIETESFINARFKAA</sequence>
<keyword evidence="2" id="KW-1185">Reference proteome</keyword>